<organism evidence="2 3">
    <name type="scientific">Halovivax cerinus</name>
    <dbReference type="NCBI Taxonomy" id="1487865"/>
    <lineage>
        <taxon>Archaea</taxon>
        <taxon>Methanobacteriati</taxon>
        <taxon>Methanobacteriota</taxon>
        <taxon>Stenosarchaea group</taxon>
        <taxon>Halobacteria</taxon>
        <taxon>Halobacteriales</taxon>
        <taxon>Natrialbaceae</taxon>
        <taxon>Halovivax</taxon>
    </lineage>
</organism>
<reference evidence="2 3" key="1">
    <citation type="journal article" date="2019" name="Int. J. Syst. Evol. Microbiol.">
        <title>The Global Catalogue of Microorganisms (GCM) 10K type strain sequencing project: providing services to taxonomists for standard genome sequencing and annotation.</title>
        <authorList>
            <consortium name="The Broad Institute Genomics Platform"/>
            <consortium name="The Broad Institute Genome Sequencing Center for Infectious Disease"/>
            <person name="Wu L."/>
            <person name="Ma J."/>
        </authorList>
    </citation>
    <scope>NUCLEOTIDE SEQUENCE [LARGE SCALE GENOMIC DNA]</scope>
    <source>
        <strain evidence="2 3">IBRC-M 10256</strain>
    </source>
</reference>
<evidence type="ECO:0000313" key="2">
    <source>
        <dbReference type="EMBL" id="MFC3958075.1"/>
    </source>
</evidence>
<proteinExistence type="predicted"/>
<comment type="caution">
    <text evidence="2">The sequence shown here is derived from an EMBL/GenBank/DDBJ whole genome shotgun (WGS) entry which is preliminary data.</text>
</comment>
<sequence length="195" mass="21578">MSTDEWTDEGASDGTGTAGNDEAAMQSVGNANLRVRDETDTRARDYVELSVVPPSIERDEVEATGRVGCVAYPYRIYDAAVSMSRPLMDDREDSFVVSVDRSRRLAVRADTFPETESRTVTDALVLPAELTPEGADERARKSVFKWTLRRYSLNRAPGIAFDRVVTGYKLFWLAEREGGDVIVDSLTGSERSLEG</sequence>
<accession>A0ABD5NMZ0</accession>
<feature type="region of interest" description="Disordered" evidence="1">
    <location>
        <begin position="1"/>
        <end position="39"/>
    </location>
</feature>
<name>A0ABD5NMZ0_9EURY</name>
<keyword evidence="3" id="KW-1185">Reference proteome</keyword>
<feature type="compositionally biased region" description="Acidic residues" evidence="1">
    <location>
        <begin position="1"/>
        <end position="11"/>
    </location>
</feature>
<evidence type="ECO:0000313" key="3">
    <source>
        <dbReference type="Proteomes" id="UP001595846"/>
    </source>
</evidence>
<gene>
    <name evidence="2" type="ORF">ACFOUR_06775</name>
</gene>
<dbReference type="AlphaFoldDB" id="A0ABD5NMZ0"/>
<evidence type="ECO:0000256" key="1">
    <source>
        <dbReference type="SAM" id="MobiDB-lite"/>
    </source>
</evidence>
<protein>
    <submittedName>
        <fullName evidence="2">Uncharacterized protein</fullName>
    </submittedName>
</protein>
<dbReference type="GeneID" id="73903458"/>
<dbReference type="Proteomes" id="UP001595846">
    <property type="component" value="Unassembled WGS sequence"/>
</dbReference>
<dbReference type="RefSeq" id="WP_256530761.1">
    <property type="nucleotide sequence ID" value="NZ_CP101824.1"/>
</dbReference>
<dbReference type="EMBL" id="JBHSAQ010000002">
    <property type="protein sequence ID" value="MFC3958075.1"/>
    <property type="molecule type" value="Genomic_DNA"/>
</dbReference>